<keyword evidence="3" id="KW-1185">Reference proteome</keyword>
<accession>A0ABP9XFI7</accession>
<dbReference type="EMBL" id="BAABRV010000005">
    <property type="protein sequence ID" value="GAA5534082.1"/>
    <property type="molecule type" value="Genomic_DNA"/>
</dbReference>
<comment type="caution">
    <text evidence="2">The sequence shown here is derived from an EMBL/GenBank/DDBJ whole genome shotgun (WGS) entry which is preliminary data.</text>
</comment>
<feature type="transmembrane region" description="Helical" evidence="1">
    <location>
        <begin position="93"/>
        <end position="112"/>
    </location>
</feature>
<protein>
    <recommendedName>
        <fullName evidence="4">DUF4345 domain-containing protein</fullName>
    </recommendedName>
</protein>
<keyword evidence="1" id="KW-1133">Transmembrane helix</keyword>
<evidence type="ECO:0000313" key="2">
    <source>
        <dbReference type="EMBL" id="GAA5534082.1"/>
    </source>
</evidence>
<keyword evidence="1" id="KW-0472">Membrane</keyword>
<proteinExistence type="predicted"/>
<evidence type="ECO:0008006" key="4">
    <source>
        <dbReference type="Google" id="ProtNLM"/>
    </source>
</evidence>
<reference evidence="2 3" key="1">
    <citation type="submission" date="2024-02" db="EMBL/GenBank/DDBJ databases">
        <title>Deinococcus aluminii NBRC 112889.</title>
        <authorList>
            <person name="Ichikawa N."/>
            <person name="Katano-Makiyama Y."/>
            <person name="Hidaka K."/>
        </authorList>
    </citation>
    <scope>NUCLEOTIDE SEQUENCE [LARGE SCALE GENOMIC DNA]</scope>
    <source>
        <strain evidence="2 3">NBRC 112889</strain>
    </source>
</reference>
<feature type="transmembrane region" description="Helical" evidence="1">
    <location>
        <begin position="41"/>
        <end position="59"/>
    </location>
</feature>
<organism evidence="2 3">
    <name type="scientific">Deinococcus aluminii</name>
    <dbReference type="NCBI Taxonomy" id="1656885"/>
    <lineage>
        <taxon>Bacteria</taxon>
        <taxon>Thermotogati</taxon>
        <taxon>Deinococcota</taxon>
        <taxon>Deinococci</taxon>
        <taxon>Deinococcales</taxon>
        <taxon>Deinococcaceae</taxon>
        <taxon>Deinococcus</taxon>
    </lineage>
</organism>
<sequence>MQVFLKSAGLVALAVLVGALPAAYLTWLDAQAGSQTPLREFAAYFHPLFSLSVALLLGYRMLRGRHQGGDMVIALVILFATLAASPSRVPFALYPFTTLILLGVLTSALAALQKSANAT</sequence>
<dbReference type="RefSeq" id="WP_345455091.1">
    <property type="nucleotide sequence ID" value="NZ_BAABRV010000005.1"/>
</dbReference>
<feature type="transmembrane region" description="Helical" evidence="1">
    <location>
        <begin position="71"/>
        <end position="87"/>
    </location>
</feature>
<evidence type="ECO:0000313" key="3">
    <source>
        <dbReference type="Proteomes" id="UP001404956"/>
    </source>
</evidence>
<name>A0ABP9XFI7_9DEIO</name>
<evidence type="ECO:0000256" key="1">
    <source>
        <dbReference type="SAM" id="Phobius"/>
    </source>
</evidence>
<keyword evidence="1" id="KW-0812">Transmembrane</keyword>
<dbReference type="Proteomes" id="UP001404956">
    <property type="component" value="Unassembled WGS sequence"/>
</dbReference>
<gene>
    <name evidence="2" type="ORF">Dalu01_02490</name>
</gene>